<dbReference type="AlphaFoldDB" id="A0A1X7UMH7"/>
<feature type="compositionally biased region" description="Low complexity" evidence="1">
    <location>
        <begin position="855"/>
        <end position="889"/>
    </location>
</feature>
<feature type="compositionally biased region" description="Low complexity" evidence="1">
    <location>
        <begin position="810"/>
        <end position="840"/>
    </location>
</feature>
<organism evidence="3">
    <name type="scientific">Amphimedon queenslandica</name>
    <name type="common">Sponge</name>
    <dbReference type="NCBI Taxonomy" id="400682"/>
    <lineage>
        <taxon>Eukaryota</taxon>
        <taxon>Metazoa</taxon>
        <taxon>Porifera</taxon>
        <taxon>Demospongiae</taxon>
        <taxon>Heteroscleromorpha</taxon>
        <taxon>Haplosclerida</taxon>
        <taxon>Niphatidae</taxon>
        <taxon>Amphimedon</taxon>
    </lineage>
</organism>
<dbReference type="STRING" id="400682.A0A1X7UMH7"/>
<dbReference type="EnsemblMetazoa" id="XM_019997809.1">
    <property type="protein sequence ID" value="XP_019853368.1"/>
    <property type="gene ID" value="LOC100631912"/>
</dbReference>
<reference evidence="3" key="2">
    <citation type="submission" date="2017-05" db="UniProtKB">
        <authorList>
            <consortium name="EnsemblMetazoa"/>
        </authorList>
    </citation>
    <scope>IDENTIFICATION</scope>
</reference>
<dbReference type="SUPFAM" id="SSF57850">
    <property type="entry name" value="RING/U-box"/>
    <property type="match status" value="1"/>
</dbReference>
<proteinExistence type="predicted"/>
<dbReference type="EnsemblMetazoa" id="Aqu2.1.28861_001">
    <property type="protein sequence ID" value="Aqu2.1.28861_001"/>
    <property type="gene ID" value="Aqu2.1.28861"/>
</dbReference>
<dbReference type="OrthoDB" id="9991317at2759"/>
<feature type="domain" description="Cadherin-like beta-sandwich-like" evidence="2">
    <location>
        <begin position="8"/>
        <end position="93"/>
    </location>
</feature>
<feature type="compositionally biased region" description="Polar residues" evidence="1">
    <location>
        <begin position="777"/>
        <end position="786"/>
    </location>
</feature>
<feature type="domain" description="Cadherin-like beta-sandwich-like" evidence="2">
    <location>
        <begin position="107"/>
        <end position="187"/>
    </location>
</feature>
<dbReference type="Gene3D" id="1.25.40.10">
    <property type="entry name" value="Tetratricopeptide repeat domain"/>
    <property type="match status" value="1"/>
</dbReference>
<dbReference type="InterPro" id="IPR011990">
    <property type="entry name" value="TPR-like_helical_dom_sf"/>
</dbReference>
<sequence length="1101" mass="116712">MDNADLEKLKVAPGRLVPKFHAKVTEYTVTVASNVEEIKLTTLTSDGGASCMIKGDATSKTVKLVEGTTANIEVVVTAEDGQTTKTYSISIKRLSSSDACLSVLEVSAGKLQPSFSPSVLTYYCDLPSNLTTLSLRTKTEDPGMKTSLVGGAPLSSITLSPGLTVIEVSVTSPSGATNTVYTINAIRLQCPYVINLIEPSPKYTCTVCASILHCPCNVNGSDAPYCQKCLLELSRINKANPLTGSALGEGWLVINKSLDAELAGQKATCLTPCGKAEGLVGEIASLVAQQKKGEESSDSCADCGKKVPTGLLDVHKGLSCSSKISETLSKVEVNISGWQKRYINVSLPNDFEILLKKATELESQYQTALAQSSSADILELLSSIASCYATAINVKPKSTKGHIGLGLVMEELFYTEDLYGHKAVTAEDDSESDAERTSKEEEFLAICELHGVGASASLALQLKAVEAEYISLKEAGQTHRSEHVQSLYQWKSKKALQASKGSYSVDSESPLFRAKVKFEHAVSVDPTDHISCYHLGRLSLLLGETETAIKCLKAASSIKPTHTETILCLGLALSSSSASNAKVLLSHGLTSYLQQRENEATGVTNDSQAFLHGSNFWRPSNTLIGESLLTLANLGGQGFLSSSSCLVLASQLFSATPGLQKGSTIKQLLWIMLRGRAALLEKSLKEKSSQASTLCQQLSALISHCQLAPNEQLRELQMKVFENGVVLQPSNTMALCHLGNGQLQQFEATSANDWLKLAEKTFRAALACEGKDANSKDPPSQITEQNWWKKRTTPAQPAATGGGGGGGGAAAASKGGVQQSKSSTGTKATPAATKPQAVKPGASKPVPAPAKGRQPVKPAGAPVAGRGRGTAPSAAKTTGPGAPAGRGKTVATLGDLKSGQKQPQKATAPTASAGASKQPTDKPTSSEAKPTETVAENQPSKPAILNEVTYIPRLGLARSLAKQDCPKEECVSLYEEVIKMAGHIHDAYIELGDLLSKAEPIKAVDVYNKFPFSDPPSFDDAYLHGEIVRILMKGTLYDDPRLASSMIAMGRALGIGVLDRHVSTLEAKFKTAMLKQVYAGVHGKSVDDPDLQAFFKFKCWT</sequence>
<evidence type="ECO:0000313" key="4">
    <source>
        <dbReference type="Proteomes" id="UP000007879"/>
    </source>
</evidence>
<feature type="compositionally biased region" description="Polar residues" evidence="1">
    <location>
        <begin position="899"/>
        <end position="940"/>
    </location>
</feature>
<reference evidence="4" key="1">
    <citation type="journal article" date="2010" name="Nature">
        <title>The Amphimedon queenslandica genome and the evolution of animal complexity.</title>
        <authorList>
            <person name="Srivastava M."/>
            <person name="Simakov O."/>
            <person name="Chapman J."/>
            <person name="Fahey B."/>
            <person name="Gauthier M.E."/>
            <person name="Mitros T."/>
            <person name="Richards G.S."/>
            <person name="Conaco C."/>
            <person name="Dacre M."/>
            <person name="Hellsten U."/>
            <person name="Larroux C."/>
            <person name="Putnam N.H."/>
            <person name="Stanke M."/>
            <person name="Adamska M."/>
            <person name="Darling A."/>
            <person name="Degnan S.M."/>
            <person name="Oakley T.H."/>
            <person name="Plachetzki D.C."/>
            <person name="Zhai Y."/>
            <person name="Adamski M."/>
            <person name="Calcino A."/>
            <person name="Cummins S.F."/>
            <person name="Goodstein D.M."/>
            <person name="Harris C."/>
            <person name="Jackson D.J."/>
            <person name="Leys S.P."/>
            <person name="Shu S."/>
            <person name="Woodcroft B.J."/>
            <person name="Vervoort M."/>
            <person name="Kosik K.S."/>
            <person name="Manning G."/>
            <person name="Degnan B.M."/>
            <person name="Rokhsar D.S."/>
        </authorList>
    </citation>
    <scope>NUCLEOTIDE SEQUENCE [LARGE SCALE GENOMIC DNA]</scope>
</reference>
<accession>A0A1X7UMH7</accession>
<feature type="region of interest" description="Disordered" evidence="1">
    <location>
        <begin position="770"/>
        <end position="941"/>
    </location>
</feature>
<dbReference type="InterPro" id="IPR025883">
    <property type="entry name" value="Cadherin-like_domain"/>
</dbReference>
<name>A0A1X7UMH7_AMPQE</name>
<dbReference type="Pfam" id="PF12733">
    <property type="entry name" value="Cadherin-like"/>
    <property type="match status" value="2"/>
</dbReference>
<dbReference type="eggNOG" id="ENOG502QTA2">
    <property type="taxonomic scope" value="Eukaryota"/>
</dbReference>
<keyword evidence="4" id="KW-1185">Reference proteome</keyword>
<dbReference type="KEGG" id="aqu:100631912"/>
<feature type="compositionally biased region" description="Gly residues" evidence="1">
    <location>
        <begin position="800"/>
        <end position="809"/>
    </location>
</feature>
<protein>
    <recommendedName>
        <fullName evidence="2">Cadherin-like beta-sandwich-like domain-containing protein</fullName>
    </recommendedName>
</protein>
<evidence type="ECO:0000313" key="3">
    <source>
        <dbReference type="EnsemblMetazoa" id="Aqu2.1.28861_001"/>
    </source>
</evidence>
<dbReference type="Proteomes" id="UP000007879">
    <property type="component" value="Unassembled WGS sequence"/>
</dbReference>
<evidence type="ECO:0000259" key="2">
    <source>
        <dbReference type="Pfam" id="PF12733"/>
    </source>
</evidence>
<gene>
    <name evidence="3" type="primary">100631912</name>
</gene>
<evidence type="ECO:0000256" key="1">
    <source>
        <dbReference type="SAM" id="MobiDB-lite"/>
    </source>
</evidence>
<dbReference type="InParanoid" id="A0A1X7UMH7"/>
<dbReference type="SUPFAM" id="SSF48452">
    <property type="entry name" value="TPR-like"/>
    <property type="match status" value="1"/>
</dbReference>